<comment type="catalytic activity">
    <reaction evidence="1 6">
        <text>ATP-dependent breakage, passage and rejoining of double-stranded DNA.</text>
        <dbReference type="EC" id="5.6.2.2"/>
    </reaction>
</comment>
<evidence type="ECO:0000256" key="5">
    <source>
        <dbReference type="ARBA" id="ARBA00023235"/>
    </source>
</evidence>
<dbReference type="CDD" id="cd00187">
    <property type="entry name" value="TOP4c"/>
    <property type="match status" value="1"/>
</dbReference>
<dbReference type="SUPFAM" id="SSF101904">
    <property type="entry name" value="GyrA/ParC C-terminal domain-like"/>
    <property type="match status" value="1"/>
</dbReference>
<dbReference type="InterPro" id="IPR035516">
    <property type="entry name" value="Gyrase/topoIV_suA_C"/>
</dbReference>
<dbReference type="PANTHER" id="PTHR43493">
    <property type="entry name" value="DNA GYRASE/TOPOISOMERASE SUBUNIT A"/>
    <property type="match status" value="1"/>
</dbReference>
<dbReference type="InterPro" id="IPR013760">
    <property type="entry name" value="Topo_IIA-like_dom_sf"/>
</dbReference>
<dbReference type="EMBL" id="JAHBCL010000027">
    <property type="protein sequence ID" value="MBS7527874.1"/>
    <property type="molecule type" value="Genomic_DNA"/>
</dbReference>
<keyword evidence="5 6" id="KW-0413">Isomerase</keyword>
<keyword evidence="9" id="KW-1185">Reference proteome</keyword>
<reference evidence="8 9" key="1">
    <citation type="submission" date="2021-05" db="EMBL/GenBank/DDBJ databases">
        <title>Fusibacter ferrireducens sp. nov., an anaerobic, sulfur- and Fe-reducing bacterium isolated from the mangrove sediment.</title>
        <authorList>
            <person name="Qiu D."/>
        </authorList>
    </citation>
    <scope>NUCLEOTIDE SEQUENCE [LARGE SCALE GENOMIC DNA]</scope>
    <source>
        <strain evidence="8 9">DSM 12116</strain>
    </source>
</reference>
<feature type="domain" description="Topo IIA-type catalytic" evidence="7">
    <location>
        <begin position="32"/>
        <end position="498"/>
    </location>
</feature>
<evidence type="ECO:0000256" key="4">
    <source>
        <dbReference type="ARBA" id="ARBA00023125"/>
    </source>
</evidence>
<dbReference type="InterPro" id="IPR002205">
    <property type="entry name" value="Topo_IIA_dom_A"/>
</dbReference>
<protein>
    <submittedName>
        <fullName evidence="8">Topoisomerase IV</fullName>
    </submittedName>
</protein>
<dbReference type="PROSITE" id="PS52040">
    <property type="entry name" value="TOPO_IIA"/>
    <property type="match status" value="1"/>
</dbReference>
<dbReference type="SMART" id="SM00434">
    <property type="entry name" value="TOP4c"/>
    <property type="match status" value="1"/>
</dbReference>
<organism evidence="8 9">
    <name type="scientific">Fusibacter paucivorans</name>
    <dbReference type="NCBI Taxonomy" id="76009"/>
    <lineage>
        <taxon>Bacteria</taxon>
        <taxon>Bacillati</taxon>
        <taxon>Bacillota</taxon>
        <taxon>Clostridia</taxon>
        <taxon>Eubacteriales</taxon>
        <taxon>Eubacteriales Family XII. Incertae Sedis</taxon>
        <taxon>Fusibacter</taxon>
    </lineage>
</organism>
<comment type="caution">
    <text evidence="8">The sequence shown here is derived from an EMBL/GenBank/DDBJ whole genome shotgun (WGS) entry which is preliminary data.</text>
</comment>
<keyword evidence="3 6" id="KW-0799">Topoisomerase</keyword>
<dbReference type="Gene3D" id="2.120.10.90">
    <property type="entry name" value="DNA gyrase/topoisomerase IV, subunit A, C-terminal"/>
    <property type="match status" value="1"/>
</dbReference>
<dbReference type="Proteomes" id="UP000746471">
    <property type="component" value="Unassembled WGS sequence"/>
</dbReference>
<evidence type="ECO:0000256" key="3">
    <source>
        <dbReference type="ARBA" id="ARBA00023029"/>
    </source>
</evidence>
<accession>A0ABS5PRS7</accession>
<dbReference type="RefSeq" id="WP_213237736.1">
    <property type="nucleotide sequence ID" value="NZ_JAHBCL010000027.1"/>
</dbReference>
<feature type="active site" description="O-(5'-phospho-DNA)-tyrosine intermediate" evidence="6">
    <location>
        <position position="121"/>
    </location>
</feature>
<evidence type="ECO:0000256" key="2">
    <source>
        <dbReference type="ARBA" id="ARBA00008263"/>
    </source>
</evidence>
<comment type="similarity">
    <text evidence="2">Belongs to the type II topoisomerase GyrA/ParC subunit family.</text>
</comment>
<dbReference type="SUPFAM" id="SSF56719">
    <property type="entry name" value="Type II DNA topoisomerase"/>
    <property type="match status" value="1"/>
</dbReference>
<proteinExistence type="inferred from homology"/>
<dbReference type="InterPro" id="IPR013757">
    <property type="entry name" value="Topo_IIA_A_a_sf"/>
</dbReference>
<dbReference type="Gene3D" id="3.30.1360.40">
    <property type="match status" value="1"/>
</dbReference>
<dbReference type="Gene3D" id="3.90.199.10">
    <property type="entry name" value="Topoisomerase II, domain 5"/>
    <property type="match status" value="1"/>
</dbReference>
<dbReference type="Gene3D" id="1.10.268.10">
    <property type="entry name" value="Topoisomerase, domain 3"/>
    <property type="match status" value="1"/>
</dbReference>
<evidence type="ECO:0000256" key="1">
    <source>
        <dbReference type="ARBA" id="ARBA00000185"/>
    </source>
</evidence>
<keyword evidence="4 6" id="KW-0238">DNA-binding</keyword>
<dbReference type="InterPro" id="IPR013758">
    <property type="entry name" value="Topo_IIA_A/C_ab"/>
</dbReference>
<evidence type="ECO:0000313" key="8">
    <source>
        <dbReference type="EMBL" id="MBS7527874.1"/>
    </source>
</evidence>
<dbReference type="Pfam" id="PF00521">
    <property type="entry name" value="DNA_topoisoIV"/>
    <property type="match status" value="1"/>
</dbReference>
<dbReference type="PANTHER" id="PTHR43493:SF5">
    <property type="entry name" value="DNA GYRASE SUBUNIT A, CHLOROPLASTIC_MITOCHONDRIAL"/>
    <property type="match status" value="1"/>
</dbReference>
<gene>
    <name evidence="8" type="ORF">KHM83_14410</name>
</gene>
<dbReference type="InterPro" id="IPR050220">
    <property type="entry name" value="Type_II_DNA_Topoisomerases"/>
</dbReference>
<name>A0ABS5PRS7_9FIRM</name>
<evidence type="ECO:0000259" key="7">
    <source>
        <dbReference type="PROSITE" id="PS52040"/>
    </source>
</evidence>
<evidence type="ECO:0000256" key="6">
    <source>
        <dbReference type="PROSITE-ProRule" id="PRU01384"/>
    </source>
</evidence>
<evidence type="ECO:0000313" key="9">
    <source>
        <dbReference type="Proteomes" id="UP000746471"/>
    </source>
</evidence>
<sequence>MSKDTLYVEQPITEILEKNYMPYAMSVIVSRAIPEIDGFKPSHRKILYTMYKMKLLNGNRTKSANVVGQTMKLNPHGDQAIYATLVRLTKGNEALLLPYIDSKGNFGKVTSRDMKFAAARYTEVKLDKVCETIFADIDKDNVDFSENYDGSMLEPDLLPTTFPNILANPNKGIAVGMASNFPSFNLNELCEATISYLQHNDVDLLEIMPAPDFPTAGTLIYTQSDMRKIYETGVGSFKLRGKVSYDKKLNMLIITEIPYTTTVEQIIDKVIELIKAGRVKEVSDVRDETDLEGLKIALDLKRGTDPEALIAKLYKYTPLEDSFACNLNLLINGRPQVLGIKSILKEWVIFRQNCIRRSARFDINRLSEKLHLLKGLQSVLLDIDEAIKIIRETELEKEVVPRLMTHFGIDQEQAEYVADIRLRFLNREYLLKRLDEITSLEKEIEALQMLVEDDKKINKQIIRDLKQIQKLYGKPRLTQLVHPEEIVVHEEERIIEDYNLKVFLSAHQYLKKVSLVSLRSSGDHKLKEDDEIIQEIEGNNRDEILFFTDQCNVYKMKLHEIEDQKVSTLGIFLPNLLDMDENETVIYAVVTQSFQGHMIFGFENGKVAKVPLEAYQTKTNRKKLVKAYSDEAAIVGVAYLPEATDIVAIREAGKGEVRAVVFNSDLVPEKVTKNTKGVQTMRMKSGAVMTYLAVLSEEEREPFSQYVVTDIPKSGTILEPLHRMTLSTLLK</sequence>